<feature type="compositionally biased region" description="Low complexity" evidence="1">
    <location>
        <begin position="216"/>
        <end position="227"/>
    </location>
</feature>
<comment type="caution">
    <text evidence="2">The sequence shown here is derived from an EMBL/GenBank/DDBJ whole genome shotgun (WGS) entry which is preliminary data.</text>
</comment>
<evidence type="ECO:0000256" key="1">
    <source>
        <dbReference type="SAM" id="MobiDB-lite"/>
    </source>
</evidence>
<feature type="compositionally biased region" description="Low complexity" evidence="1">
    <location>
        <begin position="582"/>
        <end position="592"/>
    </location>
</feature>
<proteinExistence type="predicted"/>
<reference evidence="2" key="1">
    <citation type="submission" date="2022-11" db="EMBL/GenBank/DDBJ databases">
        <authorList>
            <person name="Petersen C."/>
        </authorList>
    </citation>
    <scope>NUCLEOTIDE SEQUENCE</scope>
    <source>
        <strain evidence="2">IBT 34128</strain>
    </source>
</reference>
<accession>A0A9W9EGU1</accession>
<dbReference type="Proteomes" id="UP001141434">
    <property type="component" value="Unassembled WGS sequence"/>
</dbReference>
<feature type="region of interest" description="Disordered" evidence="1">
    <location>
        <begin position="206"/>
        <end position="255"/>
    </location>
</feature>
<reference evidence="2" key="2">
    <citation type="journal article" date="2023" name="IMA Fungus">
        <title>Comparative genomic study of the Penicillium genus elucidates a diverse pangenome and 15 lateral gene transfer events.</title>
        <authorList>
            <person name="Petersen C."/>
            <person name="Sorensen T."/>
            <person name="Nielsen M.R."/>
            <person name="Sondergaard T.E."/>
            <person name="Sorensen J.L."/>
            <person name="Fitzpatrick D.A."/>
            <person name="Frisvad J.C."/>
            <person name="Nielsen K.L."/>
        </authorList>
    </citation>
    <scope>NUCLEOTIDE SEQUENCE</scope>
    <source>
        <strain evidence="2">IBT 34128</strain>
    </source>
</reference>
<dbReference type="GeneID" id="81399525"/>
<dbReference type="EMBL" id="JAPMSZ010000012">
    <property type="protein sequence ID" value="KAJ5081567.1"/>
    <property type="molecule type" value="Genomic_DNA"/>
</dbReference>
<feature type="compositionally biased region" description="Polar residues" evidence="1">
    <location>
        <begin position="572"/>
        <end position="581"/>
    </location>
</feature>
<gene>
    <name evidence="2" type="ORF">NUU61_009831</name>
</gene>
<sequence>MDPTALERLQKLQMADLGTARREFITTTDDKKRQAHLRLEQIEARRASNIPGTAAQRDAEQHKEKLAAWSDLYKSVADTEGLEHLDDMMHGQSHRAHLTAMLHQGEGQDYSLKETKGSKKHHIHPPTSLGRGGGVIGTRGRGSKISSKLDPALDSNSDDSPRGRGRGRRKDSIPRAAAIRARRPIEDFSRKITAPEVFMAAARKTYWSAPDSDQNSSAPSPRAASMATTKQPQHQARSPQPEKATPVSTPANGRAAVVSASISASIFARASPSTPAVTKTPTAPSSISTSRFAETPTPPSRTRTLPPVKPIASNMPKKAAPPSESVASKGQIARESPYSISHDSRITGLRGRPFGMAQVTSDSQRKDARKSIFHEGPTSSSRVNIPTTPGSSFAFPDHGRANKSLIENDSGEDLIDMHAGSPEKEEIEQEPNEVILSPGLADLKGLEFSVDTEKALITMPSVPSEVDTSTQSLEKQPESKEEVQKAQYMSELSKLARDLVEKLSDCQNTLGENVVRALGVSPEMQSMAAALASPLTLPAPNNTPAKPGSERSNSIQSPLTFPAATIAPAKNASEQNNKIQSPLTLPTTTPTPGKATSDQSNPTHTPEFSSSFMRDWLQETPTGPQAPSTIRPSFSGYRSPVHSPSSSDSMVHPTPIEAQPPMTPLKSDRSDCMIGFETLRVSDPSEAEKPQVLQENKPGPAPKAIDTISERIWSKANPESEATNTREQEKKNNPLDKSIHAVPWTLYHEFGKAKVIGVRPPPSMTGNMSKRVVSEVQSKPAIAMSMRSLSQSNPNIPQRPTQKLSGVRTIGPPPPMLRSTISSDKHPKEVSRAPLPSSQQSTARAVPKAENQPNVSVLGPAPFNPRRQ</sequence>
<feature type="compositionally biased region" description="Polar residues" evidence="1">
    <location>
        <begin position="594"/>
        <end position="612"/>
    </location>
</feature>
<feature type="region of interest" description="Disordered" evidence="1">
    <location>
        <begin position="114"/>
        <end position="194"/>
    </location>
</feature>
<feature type="compositionally biased region" description="Low complexity" evidence="1">
    <location>
        <begin position="639"/>
        <end position="651"/>
    </location>
</feature>
<feature type="compositionally biased region" description="Basic and acidic residues" evidence="1">
    <location>
        <begin position="724"/>
        <end position="736"/>
    </location>
</feature>
<evidence type="ECO:0000313" key="2">
    <source>
        <dbReference type="EMBL" id="KAJ5081567.1"/>
    </source>
</evidence>
<feature type="compositionally biased region" description="Basic and acidic residues" evidence="1">
    <location>
        <begin position="363"/>
        <end position="373"/>
    </location>
</feature>
<organism evidence="2 3">
    <name type="scientific">Penicillium alfredii</name>
    <dbReference type="NCBI Taxonomy" id="1506179"/>
    <lineage>
        <taxon>Eukaryota</taxon>
        <taxon>Fungi</taxon>
        <taxon>Dikarya</taxon>
        <taxon>Ascomycota</taxon>
        <taxon>Pezizomycotina</taxon>
        <taxon>Eurotiomycetes</taxon>
        <taxon>Eurotiomycetidae</taxon>
        <taxon>Eurotiales</taxon>
        <taxon>Aspergillaceae</taxon>
        <taxon>Penicillium</taxon>
    </lineage>
</organism>
<name>A0A9W9EGU1_9EURO</name>
<feature type="region of interest" description="Disordered" evidence="1">
    <location>
        <begin position="682"/>
        <end position="736"/>
    </location>
</feature>
<dbReference type="RefSeq" id="XP_056506854.1">
    <property type="nucleotide sequence ID" value="XM_056660356.1"/>
</dbReference>
<feature type="region of interest" description="Disordered" evidence="1">
    <location>
        <begin position="535"/>
        <end position="556"/>
    </location>
</feature>
<feature type="region of interest" description="Disordered" evidence="1">
    <location>
        <begin position="268"/>
        <end position="432"/>
    </location>
</feature>
<dbReference type="AlphaFoldDB" id="A0A9W9EGU1"/>
<feature type="compositionally biased region" description="Polar residues" evidence="1">
    <location>
        <begin position="377"/>
        <end position="391"/>
    </location>
</feature>
<feature type="compositionally biased region" description="Polar residues" evidence="1">
    <location>
        <begin position="228"/>
        <end position="238"/>
    </location>
</feature>
<evidence type="ECO:0000313" key="3">
    <source>
        <dbReference type="Proteomes" id="UP001141434"/>
    </source>
</evidence>
<keyword evidence="3" id="KW-1185">Reference proteome</keyword>
<feature type="region of interest" description="Disordered" evidence="1">
    <location>
        <begin position="569"/>
        <end position="651"/>
    </location>
</feature>
<feature type="compositionally biased region" description="Polar residues" evidence="1">
    <location>
        <begin position="787"/>
        <end position="804"/>
    </location>
</feature>
<feature type="compositionally biased region" description="Polar residues" evidence="1">
    <location>
        <begin position="619"/>
        <end position="632"/>
    </location>
</feature>
<feature type="region of interest" description="Disordered" evidence="1">
    <location>
        <begin position="787"/>
        <end position="868"/>
    </location>
</feature>
<protein>
    <submittedName>
        <fullName evidence="2">Uncharacterized protein</fullName>
    </submittedName>
</protein>
<feature type="region of interest" description="Disordered" evidence="1">
    <location>
        <begin position="461"/>
        <end position="483"/>
    </location>
</feature>
<feature type="compositionally biased region" description="Gly residues" evidence="1">
    <location>
        <begin position="130"/>
        <end position="140"/>
    </location>
</feature>
<dbReference type="OrthoDB" id="5372553at2759"/>
<feature type="compositionally biased region" description="Polar residues" evidence="1">
    <location>
        <begin position="274"/>
        <end position="292"/>
    </location>
</feature>